<evidence type="ECO:0000256" key="7">
    <source>
        <dbReference type="ARBA" id="ARBA00022927"/>
    </source>
</evidence>
<evidence type="ECO:0000256" key="11">
    <source>
        <dbReference type="SAM" id="MobiDB-lite"/>
    </source>
</evidence>
<organism evidence="13 14">
    <name type="scientific">Lysobacter panacisoli</name>
    <dbReference type="NCBI Taxonomy" id="1255263"/>
    <lineage>
        <taxon>Bacteria</taxon>
        <taxon>Pseudomonadati</taxon>
        <taxon>Pseudomonadota</taxon>
        <taxon>Gammaproteobacteria</taxon>
        <taxon>Lysobacterales</taxon>
        <taxon>Lysobacteraceae</taxon>
        <taxon>Lysobacter</taxon>
    </lineage>
</organism>
<evidence type="ECO:0000259" key="12">
    <source>
        <dbReference type="PROSITE" id="PS52015"/>
    </source>
</evidence>
<keyword evidence="14" id="KW-1185">Reference proteome</keyword>
<dbReference type="PRINTS" id="PR01374">
    <property type="entry name" value="TONBPROTEIN"/>
</dbReference>
<dbReference type="RefSeq" id="WP_233264139.1">
    <property type="nucleotide sequence ID" value="NZ_BAABKY010000002.1"/>
</dbReference>
<feature type="region of interest" description="Disordered" evidence="11">
    <location>
        <begin position="56"/>
        <end position="96"/>
    </location>
</feature>
<dbReference type="SUPFAM" id="SSF74653">
    <property type="entry name" value="TolA/TonB C-terminal domain"/>
    <property type="match status" value="1"/>
</dbReference>
<evidence type="ECO:0000256" key="8">
    <source>
        <dbReference type="ARBA" id="ARBA00022989"/>
    </source>
</evidence>
<protein>
    <recommendedName>
        <fullName evidence="10">Protein TonB</fullName>
    </recommendedName>
</protein>
<keyword evidence="8 10" id="KW-1133">Transmembrane helix</keyword>
<keyword evidence="3 10" id="KW-0813">Transport</keyword>
<evidence type="ECO:0000256" key="3">
    <source>
        <dbReference type="ARBA" id="ARBA00022448"/>
    </source>
</evidence>
<keyword evidence="6 10" id="KW-0812">Transmembrane</keyword>
<dbReference type="Gene3D" id="3.30.1150.10">
    <property type="match status" value="1"/>
</dbReference>
<dbReference type="PANTHER" id="PTHR33446:SF2">
    <property type="entry name" value="PROTEIN TONB"/>
    <property type="match status" value="1"/>
</dbReference>
<evidence type="ECO:0000313" key="14">
    <source>
        <dbReference type="Proteomes" id="UP001501083"/>
    </source>
</evidence>
<evidence type="ECO:0000256" key="9">
    <source>
        <dbReference type="ARBA" id="ARBA00023136"/>
    </source>
</evidence>
<comment type="function">
    <text evidence="10">Interacts with outer membrane receptor proteins that carry out high-affinity binding and energy dependent uptake into the periplasmic space of specific substrates. It could act to transduce energy from the cytoplasmic membrane to specific energy-requiring processes in the outer membrane, resulting in the release into the periplasm of ligands bound by these outer membrane proteins.</text>
</comment>
<dbReference type="Proteomes" id="UP001501083">
    <property type="component" value="Unassembled WGS sequence"/>
</dbReference>
<keyword evidence="4 10" id="KW-1003">Cell membrane</keyword>
<comment type="subcellular location">
    <subcellularLocation>
        <location evidence="1 10">Cell inner membrane</location>
        <topology evidence="1 10">Single-pass membrane protein</topology>
        <orientation evidence="1 10">Periplasmic side</orientation>
    </subcellularLocation>
</comment>
<dbReference type="Pfam" id="PF03544">
    <property type="entry name" value="TonB_C"/>
    <property type="match status" value="1"/>
</dbReference>
<feature type="transmembrane region" description="Helical" evidence="10">
    <location>
        <begin position="20"/>
        <end position="43"/>
    </location>
</feature>
<dbReference type="PANTHER" id="PTHR33446">
    <property type="entry name" value="PROTEIN TONB-RELATED"/>
    <property type="match status" value="1"/>
</dbReference>
<name>A0ABP9LED9_9GAMM</name>
<evidence type="ECO:0000256" key="6">
    <source>
        <dbReference type="ARBA" id="ARBA00022692"/>
    </source>
</evidence>
<evidence type="ECO:0000256" key="2">
    <source>
        <dbReference type="ARBA" id="ARBA00006555"/>
    </source>
</evidence>
<comment type="caution">
    <text evidence="13">The sequence shown here is derived from an EMBL/GenBank/DDBJ whole genome shotgun (WGS) entry which is preliminary data.</text>
</comment>
<dbReference type="InterPro" id="IPR037682">
    <property type="entry name" value="TonB_C"/>
</dbReference>
<keyword evidence="5 10" id="KW-0997">Cell inner membrane</keyword>
<keyword evidence="10" id="KW-0735">Signal-anchor</keyword>
<dbReference type="EMBL" id="BAABKY010000002">
    <property type="protein sequence ID" value="GAA5076762.1"/>
    <property type="molecule type" value="Genomic_DNA"/>
</dbReference>
<feature type="domain" description="TonB C-terminal" evidence="12">
    <location>
        <begin position="129"/>
        <end position="220"/>
    </location>
</feature>
<evidence type="ECO:0000256" key="1">
    <source>
        <dbReference type="ARBA" id="ARBA00004383"/>
    </source>
</evidence>
<sequence length="220" mass="23707">MTHAASFPFPPREPIDAGRIAANTGTLLVNAALILLLLIPLTAHVVREPPAREEGPIIYEPVKPKPIKPPEHVEIRQRPPTPTSQPSLHPQPIARNETPVVDPQPGDIAIEPAQIAVDEGATLDPMPPAAAAQLQALNSPPPPYPGQAMRDGLTGVVELEILVGIDGRPLDVRIVRSSGHRVLDQAASRTVLKRWTFQPAMRDGQPVQALGRVPIEFSLQ</sequence>
<dbReference type="InterPro" id="IPR006260">
    <property type="entry name" value="TonB/TolA_C"/>
</dbReference>
<evidence type="ECO:0000256" key="5">
    <source>
        <dbReference type="ARBA" id="ARBA00022519"/>
    </source>
</evidence>
<gene>
    <name evidence="13" type="ORF">GCM10025759_21800</name>
</gene>
<dbReference type="InterPro" id="IPR051045">
    <property type="entry name" value="TonB-dependent_transducer"/>
</dbReference>
<reference evidence="14" key="1">
    <citation type="journal article" date="2019" name="Int. J. Syst. Evol. Microbiol.">
        <title>The Global Catalogue of Microorganisms (GCM) 10K type strain sequencing project: providing services to taxonomists for standard genome sequencing and annotation.</title>
        <authorList>
            <consortium name="The Broad Institute Genomics Platform"/>
            <consortium name="The Broad Institute Genome Sequencing Center for Infectious Disease"/>
            <person name="Wu L."/>
            <person name="Ma J."/>
        </authorList>
    </citation>
    <scope>NUCLEOTIDE SEQUENCE [LARGE SCALE GENOMIC DNA]</scope>
    <source>
        <strain evidence="14">JCM 19212</strain>
    </source>
</reference>
<dbReference type="PROSITE" id="PS52015">
    <property type="entry name" value="TONB_CTD"/>
    <property type="match status" value="1"/>
</dbReference>
<proteinExistence type="inferred from homology"/>
<evidence type="ECO:0000256" key="4">
    <source>
        <dbReference type="ARBA" id="ARBA00022475"/>
    </source>
</evidence>
<comment type="similarity">
    <text evidence="2 10">Belongs to the TonB family.</text>
</comment>
<evidence type="ECO:0000313" key="13">
    <source>
        <dbReference type="EMBL" id="GAA5076762.1"/>
    </source>
</evidence>
<keyword evidence="9 10" id="KW-0472">Membrane</keyword>
<evidence type="ECO:0000256" key="10">
    <source>
        <dbReference type="RuleBase" id="RU362123"/>
    </source>
</evidence>
<feature type="compositionally biased region" description="Basic and acidic residues" evidence="11">
    <location>
        <begin position="68"/>
        <end position="77"/>
    </location>
</feature>
<keyword evidence="7 10" id="KW-0653">Protein transport</keyword>
<dbReference type="InterPro" id="IPR003538">
    <property type="entry name" value="TonB"/>
</dbReference>
<dbReference type="NCBIfam" id="TIGR01352">
    <property type="entry name" value="tonB_Cterm"/>
    <property type="match status" value="1"/>
</dbReference>
<accession>A0ABP9LED9</accession>